<dbReference type="AlphaFoldDB" id="A0A4Y2MDC9"/>
<protein>
    <submittedName>
        <fullName evidence="1">Uncharacterized protein</fullName>
    </submittedName>
</protein>
<dbReference type="EMBL" id="BGPR01007030">
    <property type="protein sequence ID" value="GBN23716.1"/>
    <property type="molecule type" value="Genomic_DNA"/>
</dbReference>
<gene>
    <name evidence="1" type="ORF">AVEN_215681_1</name>
</gene>
<evidence type="ECO:0000313" key="2">
    <source>
        <dbReference type="Proteomes" id="UP000499080"/>
    </source>
</evidence>
<organism evidence="1 2">
    <name type="scientific">Araneus ventricosus</name>
    <name type="common">Orbweaver spider</name>
    <name type="synonym">Epeira ventricosa</name>
    <dbReference type="NCBI Taxonomy" id="182803"/>
    <lineage>
        <taxon>Eukaryota</taxon>
        <taxon>Metazoa</taxon>
        <taxon>Ecdysozoa</taxon>
        <taxon>Arthropoda</taxon>
        <taxon>Chelicerata</taxon>
        <taxon>Arachnida</taxon>
        <taxon>Araneae</taxon>
        <taxon>Araneomorphae</taxon>
        <taxon>Entelegynae</taxon>
        <taxon>Araneoidea</taxon>
        <taxon>Araneidae</taxon>
        <taxon>Araneus</taxon>
    </lineage>
</organism>
<dbReference type="Proteomes" id="UP000499080">
    <property type="component" value="Unassembled WGS sequence"/>
</dbReference>
<evidence type="ECO:0000313" key="1">
    <source>
        <dbReference type="EMBL" id="GBN23716.1"/>
    </source>
</evidence>
<proteinExistence type="predicted"/>
<reference evidence="1 2" key="1">
    <citation type="journal article" date="2019" name="Sci. Rep.">
        <title>Orb-weaving spider Araneus ventricosus genome elucidates the spidroin gene catalogue.</title>
        <authorList>
            <person name="Kono N."/>
            <person name="Nakamura H."/>
            <person name="Ohtoshi R."/>
            <person name="Moran D.A.P."/>
            <person name="Shinohara A."/>
            <person name="Yoshida Y."/>
            <person name="Fujiwara M."/>
            <person name="Mori M."/>
            <person name="Tomita M."/>
            <person name="Arakawa K."/>
        </authorList>
    </citation>
    <scope>NUCLEOTIDE SEQUENCE [LARGE SCALE GENOMIC DNA]</scope>
</reference>
<keyword evidence="2" id="KW-1185">Reference proteome</keyword>
<name>A0A4Y2MDC9_ARAVE</name>
<sequence>MSRRNHLHDEMRWKAVSMLQAGWCKTICCCQRAECASQCHPQAVGPLPKGLKRHNGRRSLLVATQTPEDINSATAGVAALFYCRKAHIRPNCVPQTACRRAVRTPTCRLCAFVPSAHQSAVALGP</sequence>
<comment type="caution">
    <text evidence="1">The sequence shown here is derived from an EMBL/GenBank/DDBJ whole genome shotgun (WGS) entry which is preliminary data.</text>
</comment>
<accession>A0A4Y2MDC9</accession>